<evidence type="ECO:0000256" key="3">
    <source>
        <dbReference type="ARBA" id="ARBA00022741"/>
    </source>
</evidence>
<comment type="subcellular location">
    <subcellularLocation>
        <location evidence="1">Cell membrane</location>
        <topology evidence="1">Peripheral membrane protein</topology>
    </subcellularLocation>
</comment>
<dbReference type="PANTHER" id="PTHR42711:SF17">
    <property type="entry name" value="ABC TRANSPORTER ATP-BINDING PROTEIN"/>
    <property type="match status" value="1"/>
</dbReference>
<reference evidence="7 8" key="1">
    <citation type="submission" date="2016-10" db="EMBL/GenBank/DDBJ databases">
        <authorList>
            <person name="de Groot N.N."/>
        </authorList>
    </citation>
    <scope>NUCLEOTIDE SEQUENCE [LARGE SCALE GENOMIC DNA]</scope>
    <source>
        <strain evidence="7 8">CGMCC 4.5598</strain>
    </source>
</reference>
<keyword evidence="4 7" id="KW-0067">ATP-binding</keyword>
<dbReference type="GO" id="GO:0046677">
    <property type="term" value="P:response to antibiotic"/>
    <property type="evidence" value="ECO:0007669"/>
    <property type="project" value="UniProtKB-KW"/>
</dbReference>
<dbReference type="SMART" id="SM00382">
    <property type="entry name" value="AAA"/>
    <property type="match status" value="1"/>
</dbReference>
<feature type="domain" description="ABC transporter" evidence="6">
    <location>
        <begin position="5"/>
        <end position="225"/>
    </location>
</feature>
<keyword evidence="8" id="KW-1185">Reference proteome</keyword>
<dbReference type="Pfam" id="PF00005">
    <property type="entry name" value="ABC_tran"/>
    <property type="match status" value="1"/>
</dbReference>
<evidence type="ECO:0000256" key="5">
    <source>
        <dbReference type="ARBA" id="ARBA00023251"/>
    </source>
</evidence>
<dbReference type="PROSITE" id="PS00211">
    <property type="entry name" value="ABC_TRANSPORTER_1"/>
    <property type="match status" value="1"/>
</dbReference>
<sequence>MRNALELDDVRKRYGPVTALDGVDLTVAEGETVALLGPNGAGKSTLLAVALGLLPATSGRATLLGRPPADALRAGRVGVLPQEAGLLDDVRVRELVATVAAMYDRPPPLAATLRAAGVEDLAQRLVGRLSGGQRQRVRFALALAGGPGMLVLDEPTAGLDVDGRRALWHEVKRRAGTTVFATHYLAEADAYADRVVLLARGRVVADGPVDAIKALVGGGEVRFDRADVPEGADLARLRALPGVRGVHVEGGVSGGGAVALRTVDSDATLRALFAAFDDVRGVRVEGVDLESAFVSLTAGTEQTEGPRR</sequence>
<dbReference type="SUPFAM" id="SSF52540">
    <property type="entry name" value="P-loop containing nucleoside triphosphate hydrolases"/>
    <property type="match status" value="1"/>
</dbReference>
<keyword evidence="2" id="KW-0813">Transport</keyword>
<dbReference type="PANTHER" id="PTHR42711">
    <property type="entry name" value="ABC TRANSPORTER ATP-BINDING PROTEIN"/>
    <property type="match status" value="1"/>
</dbReference>
<dbReference type="AlphaFoldDB" id="A0A1H9YKT6"/>
<dbReference type="OrthoDB" id="9804819at2"/>
<accession>A0A1H9YKT6</accession>
<evidence type="ECO:0000313" key="7">
    <source>
        <dbReference type="EMBL" id="SES69630.1"/>
    </source>
</evidence>
<dbReference type="Proteomes" id="UP000199361">
    <property type="component" value="Unassembled WGS sequence"/>
</dbReference>
<evidence type="ECO:0000256" key="2">
    <source>
        <dbReference type="ARBA" id="ARBA00022448"/>
    </source>
</evidence>
<dbReference type="EMBL" id="FOHX01000001">
    <property type="protein sequence ID" value="SES69630.1"/>
    <property type="molecule type" value="Genomic_DNA"/>
</dbReference>
<dbReference type="GO" id="GO:0005524">
    <property type="term" value="F:ATP binding"/>
    <property type="evidence" value="ECO:0007669"/>
    <property type="project" value="UniProtKB-KW"/>
</dbReference>
<organism evidence="7 8">
    <name type="scientific">Nonomuraea wenchangensis</name>
    <dbReference type="NCBI Taxonomy" id="568860"/>
    <lineage>
        <taxon>Bacteria</taxon>
        <taxon>Bacillati</taxon>
        <taxon>Actinomycetota</taxon>
        <taxon>Actinomycetes</taxon>
        <taxon>Streptosporangiales</taxon>
        <taxon>Streptosporangiaceae</taxon>
        <taxon>Nonomuraea</taxon>
    </lineage>
</organism>
<dbReference type="InterPro" id="IPR050763">
    <property type="entry name" value="ABC_transporter_ATP-binding"/>
</dbReference>
<gene>
    <name evidence="7" type="ORF">SAMN05421811_10178</name>
</gene>
<keyword evidence="3" id="KW-0547">Nucleotide-binding</keyword>
<name>A0A1H9YKT6_9ACTN</name>
<evidence type="ECO:0000259" key="6">
    <source>
        <dbReference type="PROSITE" id="PS50893"/>
    </source>
</evidence>
<dbReference type="STRING" id="568860.SAMN05421811_10178"/>
<dbReference type="GO" id="GO:0005886">
    <property type="term" value="C:plasma membrane"/>
    <property type="evidence" value="ECO:0007669"/>
    <property type="project" value="UniProtKB-SubCell"/>
</dbReference>
<evidence type="ECO:0000256" key="4">
    <source>
        <dbReference type="ARBA" id="ARBA00022840"/>
    </source>
</evidence>
<dbReference type="Gene3D" id="3.40.50.300">
    <property type="entry name" value="P-loop containing nucleotide triphosphate hydrolases"/>
    <property type="match status" value="1"/>
</dbReference>
<dbReference type="RefSeq" id="WP_091075369.1">
    <property type="nucleotide sequence ID" value="NZ_FOHX01000001.1"/>
</dbReference>
<dbReference type="InterPro" id="IPR003593">
    <property type="entry name" value="AAA+_ATPase"/>
</dbReference>
<protein>
    <submittedName>
        <fullName evidence="7">ABC-2 type transport system ATP-binding protein</fullName>
    </submittedName>
</protein>
<evidence type="ECO:0000313" key="8">
    <source>
        <dbReference type="Proteomes" id="UP000199361"/>
    </source>
</evidence>
<keyword evidence="5" id="KW-0046">Antibiotic resistance</keyword>
<dbReference type="PROSITE" id="PS50893">
    <property type="entry name" value="ABC_TRANSPORTER_2"/>
    <property type="match status" value="1"/>
</dbReference>
<dbReference type="InterPro" id="IPR027417">
    <property type="entry name" value="P-loop_NTPase"/>
</dbReference>
<evidence type="ECO:0000256" key="1">
    <source>
        <dbReference type="ARBA" id="ARBA00004202"/>
    </source>
</evidence>
<dbReference type="GO" id="GO:0016887">
    <property type="term" value="F:ATP hydrolysis activity"/>
    <property type="evidence" value="ECO:0007669"/>
    <property type="project" value="InterPro"/>
</dbReference>
<dbReference type="InterPro" id="IPR017871">
    <property type="entry name" value="ABC_transporter-like_CS"/>
</dbReference>
<dbReference type="CDD" id="cd03230">
    <property type="entry name" value="ABC_DR_subfamily_A"/>
    <property type="match status" value="1"/>
</dbReference>
<dbReference type="InterPro" id="IPR003439">
    <property type="entry name" value="ABC_transporter-like_ATP-bd"/>
</dbReference>
<proteinExistence type="predicted"/>